<gene>
    <name evidence="2" type="ORF">HYN43_026590</name>
</gene>
<evidence type="ECO:0000313" key="3">
    <source>
        <dbReference type="Proteomes" id="UP000270046"/>
    </source>
</evidence>
<name>A0A494VX06_9SPHI</name>
<protein>
    <submittedName>
        <fullName evidence="2">Uncharacterized protein</fullName>
    </submittedName>
</protein>
<dbReference type="RefSeq" id="WP_119406893.1">
    <property type="nucleotide sequence ID" value="NZ_CP032869.1"/>
</dbReference>
<organism evidence="2 3">
    <name type="scientific">Mucilaginibacter celer</name>
    <dbReference type="NCBI Taxonomy" id="2305508"/>
    <lineage>
        <taxon>Bacteria</taxon>
        <taxon>Pseudomonadati</taxon>
        <taxon>Bacteroidota</taxon>
        <taxon>Sphingobacteriia</taxon>
        <taxon>Sphingobacteriales</taxon>
        <taxon>Sphingobacteriaceae</taxon>
        <taxon>Mucilaginibacter</taxon>
    </lineage>
</organism>
<keyword evidence="3" id="KW-1185">Reference proteome</keyword>
<evidence type="ECO:0000313" key="2">
    <source>
        <dbReference type="EMBL" id="AYL98621.1"/>
    </source>
</evidence>
<keyword evidence="1" id="KW-0732">Signal</keyword>
<dbReference type="OrthoDB" id="680837at2"/>
<dbReference type="EMBL" id="CP032869">
    <property type="protein sequence ID" value="AYL98621.1"/>
    <property type="molecule type" value="Genomic_DNA"/>
</dbReference>
<proteinExistence type="predicted"/>
<evidence type="ECO:0000256" key="1">
    <source>
        <dbReference type="SAM" id="SignalP"/>
    </source>
</evidence>
<feature type="signal peptide" evidence="1">
    <location>
        <begin position="1"/>
        <end position="21"/>
    </location>
</feature>
<feature type="chain" id="PRO_5019833483" evidence="1">
    <location>
        <begin position="22"/>
        <end position="224"/>
    </location>
</feature>
<dbReference type="AlphaFoldDB" id="A0A494VX06"/>
<reference evidence="2 3" key="1">
    <citation type="submission" date="2018-10" db="EMBL/GenBank/DDBJ databases">
        <title>Genome sequencing of Mucilaginibacter sp. HYN0043.</title>
        <authorList>
            <person name="Kim M."/>
            <person name="Yi H."/>
        </authorList>
    </citation>
    <scope>NUCLEOTIDE SEQUENCE [LARGE SCALE GENOMIC DNA]</scope>
    <source>
        <strain evidence="2 3">HYN0043</strain>
    </source>
</reference>
<accession>A0A494VX06</accession>
<dbReference type="KEGG" id="muh:HYN43_026590"/>
<sequence length="224" mass="25381">MKKYNLYCIVLFLFIGAQAKAQYLQDYTGRPYYLKTNDGVQGNPLLTETWYTATVDFANGKTANAILNYNLRGDELLFKNPKDSAVLAFVEPVKSFSIKGIRLEESDQADITFASGFPAVDDQTNKTFYQVVGDGKIKLLRYYKKKVLESTEFSSQIVSRTLVTSNSYYLFANNQMVKIKPSQKTVLAAMNDKADKMQEYLKANKVDFKSDVALAKLFGYYNSL</sequence>
<dbReference type="Proteomes" id="UP000270046">
    <property type="component" value="Chromosome"/>
</dbReference>